<keyword evidence="3" id="KW-1185">Reference proteome</keyword>
<dbReference type="GeneID" id="63819525"/>
<proteinExistence type="predicted"/>
<evidence type="ECO:0000256" key="1">
    <source>
        <dbReference type="SAM" id="MobiDB-lite"/>
    </source>
</evidence>
<dbReference type="RefSeq" id="XP_040759598.1">
    <property type="nucleotide sequence ID" value="XM_040902494.1"/>
</dbReference>
<organism evidence="2 3">
    <name type="scientific">Laetiporus sulphureus 93-53</name>
    <dbReference type="NCBI Taxonomy" id="1314785"/>
    <lineage>
        <taxon>Eukaryota</taxon>
        <taxon>Fungi</taxon>
        <taxon>Dikarya</taxon>
        <taxon>Basidiomycota</taxon>
        <taxon>Agaricomycotina</taxon>
        <taxon>Agaricomycetes</taxon>
        <taxon>Polyporales</taxon>
        <taxon>Laetiporus</taxon>
    </lineage>
</organism>
<feature type="compositionally biased region" description="Basic and acidic residues" evidence="1">
    <location>
        <begin position="680"/>
        <end position="699"/>
    </location>
</feature>
<name>A0A165BY17_9APHY</name>
<evidence type="ECO:0000313" key="2">
    <source>
        <dbReference type="EMBL" id="KZT01858.1"/>
    </source>
</evidence>
<evidence type="ECO:0000313" key="3">
    <source>
        <dbReference type="Proteomes" id="UP000076871"/>
    </source>
</evidence>
<feature type="region of interest" description="Disordered" evidence="1">
    <location>
        <begin position="208"/>
        <end position="248"/>
    </location>
</feature>
<gene>
    <name evidence="2" type="ORF">LAESUDRAFT_446632</name>
</gene>
<protein>
    <submittedName>
        <fullName evidence="2">Uncharacterized protein</fullName>
    </submittedName>
</protein>
<feature type="region of interest" description="Disordered" evidence="1">
    <location>
        <begin position="680"/>
        <end position="712"/>
    </location>
</feature>
<dbReference type="Proteomes" id="UP000076871">
    <property type="component" value="Unassembled WGS sequence"/>
</dbReference>
<dbReference type="AlphaFoldDB" id="A0A165BY17"/>
<dbReference type="InParanoid" id="A0A165BY17"/>
<accession>A0A165BY17</accession>
<feature type="compositionally biased region" description="Polar residues" evidence="1">
    <location>
        <begin position="222"/>
        <end position="232"/>
    </location>
</feature>
<sequence>MNTSGRYPKGFALIVNVIEPGAGTNTIKQHHKCKVAIEKRLSDAGYRVIAEDHEASCLSKPGVKVYEGVSMAANNWMHPLAKKWTSRGRVGLKHIIIWRARANRSDGFRNSKVAPLDLQELRYTGIHLSLVTVGALSAGEERVFRLHYGDSAPDDPTGWEGWPRFGVPCALYGFPIPRYIPPWEMYEDRALPKEKEKGRNDFRIAARTSTLSPHAEQAAPAVSSNPSSTRAQAPSGYMQAAHPQSSPVQQPMLPSFDCDFNTVGGHIYRKRSHAASDPQIPDVPSVPNKRARVSLMPTRPSTSCSLSWTQVERTNADMDTGFVIEPALASSAITSLAPLDFMPSDIARDIFADAIGCWGAENLNMPPILSCDDQYAYGDFMESLTPPAIMLAEATSFEAAIQSNLAVDHTTLDDEMLQMFWQYHADMISEETIAAQSAGEGAEDHLDTFTRNMISGVDEGAGKADDTDYTDVPSFGPPWCDSGAAVEVFEDNSLSDELFTASQTSLPVFAVDSNICGYHPGDDDYQDLLELMLHPSDTSIYNAAVEGNECPQYQGGFGYNVLEDGIDDPHSLHSGGDLGHDNCSYAPRDFSEDALYGSYIDGSVFLEYSDPSASLVSEDLDSESLSSASETTLADGEHFNIAVACDKLMARYSSNPEDAIFDSIRLWYNSFCTETVKDSQAEYEAHDEDGKTIPDERFNRPAMADTSTSQLT</sequence>
<dbReference type="EMBL" id="KV427658">
    <property type="protein sequence ID" value="KZT01858.1"/>
    <property type="molecule type" value="Genomic_DNA"/>
</dbReference>
<reference evidence="2 3" key="1">
    <citation type="journal article" date="2016" name="Mol. Biol. Evol.">
        <title>Comparative Genomics of Early-Diverging Mushroom-Forming Fungi Provides Insights into the Origins of Lignocellulose Decay Capabilities.</title>
        <authorList>
            <person name="Nagy L.G."/>
            <person name="Riley R."/>
            <person name="Tritt A."/>
            <person name="Adam C."/>
            <person name="Daum C."/>
            <person name="Floudas D."/>
            <person name="Sun H."/>
            <person name="Yadav J.S."/>
            <person name="Pangilinan J."/>
            <person name="Larsson K.H."/>
            <person name="Matsuura K."/>
            <person name="Barry K."/>
            <person name="Labutti K."/>
            <person name="Kuo R."/>
            <person name="Ohm R.A."/>
            <person name="Bhattacharya S.S."/>
            <person name="Shirouzu T."/>
            <person name="Yoshinaga Y."/>
            <person name="Martin F.M."/>
            <person name="Grigoriev I.V."/>
            <person name="Hibbett D.S."/>
        </authorList>
    </citation>
    <scope>NUCLEOTIDE SEQUENCE [LARGE SCALE GENOMIC DNA]</scope>
    <source>
        <strain evidence="2 3">93-53</strain>
    </source>
</reference>